<evidence type="ECO:0000313" key="3">
    <source>
        <dbReference type="EMBL" id="RTR27785.1"/>
    </source>
</evidence>
<dbReference type="InterPro" id="IPR052893">
    <property type="entry name" value="TCS_response_regulator"/>
</dbReference>
<reference evidence="3 4" key="1">
    <citation type="submission" date="2018-12" db="EMBL/GenBank/DDBJ databases">
        <title>Deinococcus radiophilus ATCC 27603 genome sequencing and assembly.</title>
        <authorList>
            <person name="Maclea K.S."/>
            <person name="Maynard C.R."/>
        </authorList>
    </citation>
    <scope>NUCLEOTIDE SEQUENCE [LARGE SCALE GENOMIC DNA]</scope>
    <source>
        <strain evidence="3 4">ATCC 27603</strain>
    </source>
</reference>
<dbReference type="InterPro" id="IPR011006">
    <property type="entry name" value="CheY-like_superfamily"/>
</dbReference>
<protein>
    <submittedName>
        <fullName evidence="3">Response regulator</fullName>
    </submittedName>
</protein>
<organism evidence="3 4">
    <name type="scientific">Deinococcus radiophilus</name>
    <dbReference type="NCBI Taxonomy" id="32062"/>
    <lineage>
        <taxon>Bacteria</taxon>
        <taxon>Thermotogati</taxon>
        <taxon>Deinococcota</taxon>
        <taxon>Deinococci</taxon>
        <taxon>Deinococcales</taxon>
        <taxon>Deinococcaceae</taxon>
        <taxon>Deinococcus</taxon>
    </lineage>
</organism>
<evidence type="ECO:0000313" key="4">
    <source>
        <dbReference type="Proteomes" id="UP000277766"/>
    </source>
</evidence>
<dbReference type="GO" id="GO:0000160">
    <property type="term" value="P:phosphorelay signal transduction system"/>
    <property type="evidence" value="ECO:0007669"/>
    <property type="project" value="InterPro"/>
</dbReference>
<name>A0A431VXB5_9DEIO</name>
<dbReference type="RefSeq" id="WP_126351908.1">
    <property type="nucleotide sequence ID" value="NZ_CP086380.1"/>
</dbReference>
<dbReference type="AlphaFoldDB" id="A0A431VXB5"/>
<dbReference type="CDD" id="cd17557">
    <property type="entry name" value="REC_Rcp-like"/>
    <property type="match status" value="1"/>
</dbReference>
<feature type="modified residue" description="4-aspartylphosphate" evidence="1">
    <location>
        <position position="71"/>
    </location>
</feature>
<dbReference type="Gene3D" id="3.40.50.2300">
    <property type="match status" value="1"/>
</dbReference>
<accession>A0A431VXB5</accession>
<dbReference type="Proteomes" id="UP000277766">
    <property type="component" value="Unassembled WGS sequence"/>
</dbReference>
<dbReference type="PANTHER" id="PTHR44520">
    <property type="entry name" value="RESPONSE REGULATOR RCP1-RELATED"/>
    <property type="match status" value="1"/>
</dbReference>
<dbReference type="Pfam" id="PF00072">
    <property type="entry name" value="Response_reg"/>
    <property type="match status" value="1"/>
</dbReference>
<sequence>MPTTDQIKRYILLVDDDANDRELAQIVITELAQEAGAHPEVRIMSSGQEALEFLKTHAQETDQLPDVVLLDLNMPQMDGFSVLRAIRENPTTSTLPVVILSTSRERADVQQSYAQGANAYVVKPLEYDHFRRTISSVMEFWTGQNQVNR</sequence>
<keyword evidence="4" id="KW-1185">Reference proteome</keyword>
<dbReference type="SMART" id="SM00448">
    <property type="entry name" value="REC"/>
    <property type="match status" value="1"/>
</dbReference>
<dbReference type="SUPFAM" id="SSF52172">
    <property type="entry name" value="CheY-like"/>
    <property type="match status" value="1"/>
</dbReference>
<dbReference type="EMBL" id="RXPE01000009">
    <property type="protein sequence ID" value="RTR27785.1"/>
    <property type="molecule type" value="Genomic_DNA"/>
</dbReference>
<comment type="caution">
    <text evidence="3">The sequence shown here is derived from an EMBL/GenBank/DDBJ whole genome shotgun (WGS) entry which is preliminary data.</text>
</comment>
<feature type="domain" description="Response regulatory" evidence="2">
    <location>
        <begin position="10"/>
        <end position="138"/>
    </location>
</feature>
<dbReference type="PROSITE" id="PS50110">
    <property type="entry name" value="RESPONSE_REGULATORY"/>
    <property type="match status" value="1"/>
</dbReference>
<gene>
    <name evidence="3" type="ORF">EJ104_06295</name>
</gene>
<evidence type="ECO:0000256" key="1">
    <source>
        <dbReference type="PROSITE-ProRule" id="PRU00169"/>
    </source>
</evidence>
<dbReference type="InterPro" id="IPR001789">
    <property type="entry name" value="Sig_transdc_resp-reg_receiver"/>
</dbReference>
<keyword evidence="1" id="KW-0597">Phosphoprotein</keyword>
<dbReference type="OrthoDB" id="9785718at2"/>
<proteinExistence type="predicted"/>
<evidence type="ECO:0000259" key="2">
    <source>
        <dbReference type="PROSITE" id="PS50110"/>
    </source>
</evidence>
<dbReference type="PANTHER" id="PTHR44520:SF2">
    <property type="entry name" value="RESPONSE REGULATOR RCP1"/>
    <property type="match status" value="1"/>
</dbReference>